<dbReference type="EMBL" id="CP133772">
    <property type="protein sequence ID" value="WYY00485.1"/>
    <property type="molecule type" value="Genomic_DNA"/>
</dbReference>
<keyword evidence="6" id="KW-1185">Reference proteome</keyword>
<reference evidence="5 6" key="1">
    <citation type="submission" date="2023-09" db="EMBL/GenBank/DDBJ databases">
        <authorList>
            <person name="Golyshina O.V."/>
            <person name="Lunev E.A."/>
            <person name="Bargiela R."/>
            <person name="Gaines M.C."/>
            <person name="Daum B."/>
            <person name="Bale N.J."/>
            <person name="Koenen M."/>
            <person name="Sinninghe Damst J.S."/>
            <person name="Yakimov M."/>
            <person name="Golyshin P.N."/>
        </authorList>
    </citation>
    <scope>NUCLEOTIDE SEQUENCE [LARGE SCALE GENOMIC DNA]</scope>
    <source>
        <strain evidence="5 6">M1</strain>
    </source>
</reference>
<name>A0AAX4NH54_9ARCH</name>
<dbReference type="GO" id="GO:0008170">
    <property type="term" value="F:N-methyltransferase activity"/>
    <property type="evidence" value="ECO:0007669"/>
    <property type="project" value="InterPro"/>
</dbReference>
<keyword evidence="2" id="KW-0808">Transferase</keyword>
<dbReference type="Proteomes" id="UP001451606">
    <property type="component" value="Chromosome"/>
</dbReference>
<keyword evidence="3" id="KW-0680">Restriction system</keyword>
<dbReference type="InterPro" id="IPR029063">
    <property type="entry name" value="SAM-dependent_MTases_sf"/>
</dbReference>
<dbReference type="RefSeq" id="WP_393970822.1">
    <property type="nucleotide sequence ID" value="NZ_CP133772.1"/>
</dbReference>
<dbReference type="InterPro" id="IPR001091">
    <property type="entry name" value="RM_Methyltransferase"/>
</dbReference>
<dbReference type="Gene3D" id="3.40.50.150">
    <property type="entry name" value="Vaccinia Virus protein VP39"/>
    <property type="match status" value="2"/>
</dbReference>
<evidence type="ECO:0000256" key="1">
    <source>
        <dbReference type="ARBA" id="ARBA00022603"/>
    </source>
</evidence>
<dbReference type="GO" id="GO:0032259">
    <property type="term" value="P:methylation"/>
    <property type="evidence" value="ECO:0007669"/>
    <property type="project" value="UniProtKB-KW"/>
</dbReference>
<protein>
    <recommendedName>
        <fullName evidence="3">Type II methyltransferase</fullName>
        <ecNumber evidence="3">2.1.1.113</ecNumber>
    </recommendedName>
    <alternativeName>
        <fullName evidence="3">N-4 cytosine-specific methyltransferase</fullName>
    </alternativeName>
</protein>
<organism evidence="5 6">
    <name type="scientific">Oxyplasma meridianum</name>
    <dbReference type="NCBI Taxonomy" id="3073602"/>
    <lineage>
        <taxon>Archaea</taxon>
        <taxon>Methanobacteriati</taxon>
        <taxon>Thermoplasmatota</taxon>
        <taxon>Thermoplasmata</taxon>
        <taxon>Thermoplasmatales</taxon>
        <taxon>Thermoplasmataceae</taxon>
        <taxon>Oxyplasma</taxon>
    </lineage>
</organism>
<evidence type="ECO:0000256" key="2">
    <source>
        <dbReference type="ARBA" id="ARBA00022679"/>
    </source>
</evidence>
<feature type="domain" description="DNA methylase N-4/N-6" evidence="4">
    <location>
        <begin position="259"/>
        <end position="387"/>
    </location>
</feature>
<feature type="domain" description="DNA methylase N-4/N-6" evidence="4">
    <location>
        <begin position="119"/>
        <end position="220"/>
    </location>
</feature>
<dbReference type="REBASE" id="822511">
    <property type="entry name" value="M.TarM1ORF1059P"/>
</dbReference>
<dbReference type="GO" id="GO:0009307">
    <property type="term" value="P:DNA restriction-modification system"/>
    <property type="evidence" value="ECO:0007669"/>
    <property type="project" value="UniProtKB-KW"/>
</dbReference>
<dbReference type="GO" id="GO:0003677">
    <property type="term" value="F:DNA binding"/>
    <property type="evidence" value="ECO:0007669"/>
    <property type="project" value="InterPro"/>
</dbReference>
<dbReference type="InterPro" id="IPR002941">
    <property type="entry name" value="DNA_methylase_N4/N6"/>
</dbReference>
<accession>A0AAX4NH54</accession>
<keyword evidence="1 3" id="KW-0489">Methyltransferase</keyword>
<evidence type="ECO:0000259" key="4">
    <source>
        <dbReference type="Pfam" id="PF01555"/>
    </source>
</evidence>
<dbReference type="GO" id="GO:0015667">
    <property type="term" value="F:site-specific DNA-methyltransferase (cytosine-N4-specific) activity"/>
    <property type="evidence" value="ECO:0007669"/>
    <property type="project" value="UniProtKB-EC"/>
</dbReference>
<dbReference type="KEGG" id="omr:OXIME_001059"/>
<evidence type="ECO:0000313" key="6">
    <source>
        <dbReference type="Proteomes" id="UP001451606"/>
    </source>
</evidence>
<dbReference type="AlphaFoldDB" id="A0AAX4NH54"/>
<comment type="catalytic activity">
    <reaction evidence="3">
        <text>a 2'-deoxycytidine in DNA + S-adenosyl-L-methionine = an N(4)-methyl-2'-deoxycytidine in DNA + S-adenosyl-L-homocysteine + H(+)</text>
        <dbReference type="Rhea" id="RHEA:16857"/>
        <dbReference type="Rhea" id="RHEA-COMP:11369"/>
        <dbReference type="Rhea" id="RHEA-COMP:13674"/>
        <dbReference type="ChEBI" id="CHEBI:15378"/>
        <dbReference type="ChEBI" id="CHEBI:57856"/>
        <dbReference type="ChEBI" id="CHEBI:59789"/>
        <dbReference type="ChEBI" id="CHEBI:85452"/>
        <dbReference type="ChEBI" id="CHEBI:137933"/>
        <dbReference type="EC" id="2.1.1.113"/>
    </reaction>
</comment>
<evidence type="ECO:0000313" key="5">
    <source>
        <dbReference type="EMBL" id="WYY00485.1"/>
    </source>
</evidence>
<dbReference type="EC" id="2.1.1.113" evidence="3"/>
<keyword evidence="3" id="KW-0949">S-adenosyl-L-methionine</keyword>
<dbReference type="PRINTS" id="PR00508">
    <property type="entry name" value="S21N4MTFRASE"/>
</dbReference>
<proteinExistence type="inferred from homology"/>
<gene>
    <name evidence="5" type="ORF">OXIME_001059</name>
</gene>
<evidence type="ECO:0000256" key="3">
    <source>
        <dbReference type="RuleBase" id="RU362026"/>
    </source>
</evidence>
<dbReference type="CDD" id="cd02440">
    <property type="entry name" value="AdoMet_MTases"/>
    <property type="match status" value="1"/>
</dbReference>
<dbReference type="Pfam" id="PF01555">
    <property type="entry name" value="N6_N4_Mtase"/>
    <property type="match status" value="2"/>
</dbReference>
<dbReference type="GeneID" id="95967796"/>
<sequence length="393" mass="45125">MGNKQGDFSTKSMNQSKKKNISIVKGSIKDTDKNVMDRNYLINALNEMLSANHLNSIVEKSNLLIGDLDGLTEENLILTGGSEEPMVMSKESLVSQLMQIRDSITIERSKYYIKRLKRGITEVRWGKINDLNLNKWKEYDDILTDSLWIFDRRDKSGNHNAGYWGNFIPQIPNQFIRRYTKKNEWVLDPFLGSGTTLMECMRLERNGVGIELSAKVADIARANIEKDGSENGSSREILVGDSGNPDILLELKRRGIGSVQLIIMHPPYWDIIKFSEDSNDLSGAKSVENFLHMFGNIVENTYKILDKGRYLVLVMGDKYAKGEWIPLGFYAMNEVMKRGYSLKSIVVKNFNATKGKRVQEDLWRYRALVGGFYVFKHEYIFLFRKNRTAGRRN</sequence>
<dbReference type="SUPFAM" id="SSF53335">
    <property type="entry name" value="S-adenosyl-L-methionine-dependent methyltransferases"/>
    <property type="match status" value="2"/>
</dbReference>
<comment type="similarity">
    <text evidence="3">Belongs to the N(4)/N(6)-methyltransferase family.</text>
</comment>